<keyword evidence="2" id="KW-1185">Reference proteome</keyword>
<dbReference type="EMBL" id="AKCV02000006">
    <property type="protein sequence ID" value="TMS59627.1"/>
    <property type="molecule type" value="Genomic_DNA"/>
</dbReference>
<proteinExistence type="predicted"/>
<comment type="caution">
    <text evidence="1">The sequence shown here is derived from an EMBL/GenBank/DDBJ whole genome shotgun (WGS) entry which is preliminary data.</text>
</comment>
<gene>
    <name evidence="1" type="ORF">MW7_001840</name>
</gene>
<accession>A0ACD3SU89</accession>
<organism evidence="1 2">
    <name type="scientific">Imbroritus primus</name>
    <dbReference type="NCBI Taxonomy" id="3058603"/>
    <lineage>
        <taxon>Bacteria</taxon>
        <taxon>Pseudomonadati</taxon>
        <taxon>Pseudomonadota</taxon>
        <taxon>Betaproteobacteria</taxon>
        <taxon>Burkholderiales</taxon>
        <taxon>Burkholderiaceae</taxon>
        <taxon>Imbroritus</taxon>
    </lineage>
</organism>
<evidence type="ECO:0000313" key="1">
    <source>
        <dbReference type="EMBL" id="TMS59627.1"/>
    </source>
</evidence>
<dbReference type="Proteomes" id="UP000004277">
    <property type="component" value="Unassembled WGS sequence"/>
</dbReference>
<sequence>MRLYTILAAPLTGWLLCSGVAAQTAVPLQIDGQPAITKRVTSLAAMRYRNVMRQELDFSCGAAALGTLLRYGYGVDIEERRIISDMLKISDAEEVMRRGFSMLDMRNYIETLGFRGTGFRVELSALRQLKIPVIVLLDIKGYQHFVVVRQAAEGRVFVSDPALGNRIMPEHEFAEAWNNLVFAVIGQPFPQTSELLKADAPVLRQRTDAAMRAGARAPSVDFGLAHMDFF</sequence>
<protein>
    <submittedName>
        <fullName evidence="1">Peptidase C39</fullName>
    </submittedName>
</protein>
<reference evidence="1" key="1">
    <citation type="submission" date="2019-05" db="EMBL/GenBank/DDBJ databases">
        <title>Revised genome assembly of Burkholderiaceae (previously Ralstonia) sp. PBA.</title>
        <authorList>
            <person name="Gan H.M."/>
        </authorList>
    </citation>
    <scope>NUCLEOTIDE SEQUENCE</scope>
    <source>
        <strain evidence="1">PBA</strain>
    </source>
</reference>
<evidence type="ECO:0000313" key="2">
    <source>
        <dbReference type="Proteomes" id="UP000004277"/>
    </source>
</evidence>
<name>A0ACD3SU89_9BURK</name>